<gene>
    <name evidence="2" type="ORF">TWF718_007668</name>
</gene>
<organism evidence="2 3">
    <name type="scientific">Orbilia javanica</name>
    <dbReference type="NCBI Taxonomy" id="47235"/>
    <lineage>
        <taxon>Eukaryota</taxon>
        <taxon>Fungi</taxon>
        <taxon>Dikarya</taxon>
        <taxon>Ascomycota</taxon>
        <taxon>Pezizomycotina</taxon>
        <taxon>Orbiliomycetes</taxon>
        <taxon>Orbiliales</taxon>
        <taxon>Orbiliaceae</taxon>
        <taxon>Orbilia</taxon>
    </lineage>
</organism>
<evidence type="ECO:0000256" key="1">
    <source>
        <dbReference type="SAM" id="SignalP"/>
    </source>
</evidence>
<proteinExistence type="predicted"/>
<accession>A0AAN8RDE4</accession>
<feature type="chain" id="PRO_5042824698" evidence="1">
    <location>
        <begin position="19"/>
        <end position="111"/>
    </location>
</feature>
<comment type="caution">
    <text evidence="2">The sequence shown here is derived from an EMBL/GenBank/DDBJ whole genome shotgun (WGS) entry which is preliminary data.</text>
</comment>
<evidence type="ECO:0000313" key="3">
    <source>
        <dbReference type="Proteomes" id="UP001313282"/>
    </source>
</evidence>
<protein>
    <submittedName>
        <fullName evidence="2">Uncharacterized protein</fullName>
    </submittedName>
</protein>
<evidence type="ECO:0000313" key="2">
    <source>
        <dbReference type="EMBL" id="KAK6345761.1"/>
    </source>
</evidence>
<sequence>MVILRQLFVAYLLRICAAVPVITNPGEINELSLKGEFHAENGAVPESGVLADRLAIDAGTTAFHVLHNPTNPGTITAVALLEALSIVENSFTYASNVISDPTNIGDISILK</sequence>
<keyword evidence="1" id="KW-0732">Signal</keyword>
<name>A0AAN8RDE4_9PEZI</name>
<reference evidence="2 3" key="1">
    <citation type="submission" date="2019-10" db="EMBL/GenBank/DDBJ databases">
        <authorList>
            <person name="Palmer J.M."/>
        </authorList>
    </citation>
    <scope>NUCLEOTIDE SEQUENCE [LARGE SCALE GENOMIC DNA]</scope>
    <source>
        <strain evidence="2 3">TWF718</strain>
    </source>
</reference>
<dbReference type="AlphaFoldDB" id="A0AAN8RDE4"/>
<feature type="signal peptide" evidence="1">
    <location>
        <begin position="1"/>
        <end position="18"/>
    </location>
</feature>
<dbReference type="Proteomes" id="UP001313282">
    <property type="component" value="Unassembled WGS sequence"/>
</dbReference>
<dbReference type="EMBL" id="JAVHNR010000004">
    <property type="protein sequence ID" value="KAK6345761.1"/>
    <property type="molecule type" value="Genomic_DNA"/>
</dbReference>
<keyword evidence="3" id="KW-1185">Reference proteome</keyword>